<comment type="caution">
    <text evidence="3">The sequence shown here is derived from an EMBL/GenBank/DDBJ whole genome shotgun (WGS) entry which is preliminary data.</text>
</comment>
<evidence type="ECO:0000256" key="1">
    <source>
        <dbReference type="SAM" id="MobiDB-lite"/>
    </source>
</evidence>
<accession>A0A4V5NEW1</accession>
<dbReference type="Proteomes" id="UP000309340">
    <property type="component" value="Unassembled WGS sequence"/>
</dbReference>
<feature type="domain" description="BTB" evidence="2">
    <location>
        <begin position="22"/>
        <end position="99"/>
    </location>
</feature>
<dbReference type="PANTHER" id="PTHR47843:SF5">
    <property type="entry name" value="BTB_POZ DOMAIN PROTEIN"/>
    <property type="match status" value="1"/>
</dbReference>
<evidence type="ECO:0000313" key="3">
    <source>
        <dbReference type="EMBL" id="TKA68799.1"/>
    </source>
</evidence>
<feature type="domain" description="BTB" evidence="2">
    <location>
        <begin position="334"/>
        <end position="416"/>
    </location>
</feature>
<dbReference type="STRING" id="329884.A0A4V5NEW1"/>
<dbReference type="InterPro" id="IPR011333">
    <property type="entry name" value="SKP1/BTB/POZ_sf"/>
</dbReference>
<dbReference type="SMART" id="SM00225">
    <property type="entry name" value="BTB"/>
    <property type="match status" value="2"/>
</dbReference>
<dbReference type="PROSITE" id="PS50097">
    <property type="entry name" value="BTB"/>
    <property type="match status" value="2"/>
</dbReference>
<evidence type="ECO:0000259" key="2">
    <source>
        <dbReference type="PROSITE" id="PS50097"/>
    </source>
</evidence>
<protein>
    <recommendedName>
        <fullName evidence="2">BTB domain-containing protein</fullName>
    </recommendedName>
</protein>
<dbReference type="EMBL" id="NAJQ01000485">
    <property type="protein sequence ID" value="TKA68799.1"/>
    <property type="molecule type" value="Genomic_DNA"/>
</dbReference>
<name>A0A4V5NEW1_9PEZI</name>
<gene>
    <name evidence="3" type="ORF">B0A55_09020</name>
</gene>
<dbReference type="InterPro" id="IPR000210">
    <property type="entry name" value="BTB/POZ_dom"/>
</dbReference>
<dbReference type="SUPFAM" id="SSF54695">
    <property type="entry name" value="POZ domain"/>
    <property type="match status" value="2"/>
</dbReference>
<sequence>MSGPADALKQGFVELYRSGELTDFVIECSQHKLRVHKVLICAHSKYFRAPCGKDYAEGDEGRIALKAIGEGDDDEACDDPEAIKLMVDFFYYLDYSARPIPSTPASTPATAAAKVAPVVPAKAPVNAPRSLFQFDEPQSLFGSPTTLAGQTKRPSISGFGGFVASTPRPVAPHTLAPSLFGPPAHARPDTTPKASAPAPATDGNVIMHAKVFAAAVKYQVPALQALSASKFAAAAKSRWDHPAFAEAARIAYTTTMDDFRQLRDTVSNTLHEHRILLDKVSIESVVKATPDLHFELLRLARGLPAVAEKKATDEGLKCAGCGIWLCLRASGYFSDLTIICGTRTFKVHKAIVCAQSEYFNTKCRTPWPTISATVIKLKDIRDDTAYMIPEDKALDDADTIEQMVEFLYALAYPAKEGQWMGTVSIAKLFAVAIKYQILALRKAAAERFAMEAEAVGGRFDGGVAEFAGAMKLVYTTTPADVRELRDVVEQTLLYDTQMLEKAVIKEAVSGITGLVYELLIKPHGTGRRRGISEEANGMRYDVDTQGNGLAMDQQLQT</sequence>
<organism evidence="3 4">
    <name type="scientific">Friedmanniomyces simplex</name>
    <dbReference type="NCBI Taxonomy" id="329884"/>
    <lineage>
        <taxon>Eukaryota</taxon>
        <taxon>Fungi</taxon>
        <taxon>Dikarya</taxon>
        <taxon>Ascomycota</taxon>
        <taxon>Pezizomycotina</taxon>
        <taxon>Dothideomycetes</taxon>
        <taxon>Dothideomycetidae</taxon>
        <taxon>Mycosphaerellales</taxon>
        <taxon>Teratosphaeriaceae</taxon>
        <taxon>Friedmanniomyces</taxon>
    </lineage>
</organism>
<dbReference type="CDD" id="cd18186">
    <property type="entry name" value="BTB_POZ_ZBTB_KLHL-like"/>
    <property type="match status" value="2"/>
</dbReference>
<proteinExistence type="predicted"/>
<evidence type="ECO:0000313" key="4">
    <source>
        <dbReference type="Proteomes" id="UP000309340"/>
    </source>
</evidence>
<dbReference type="AlphaFoldDB" id="A0A4V5NEW1"/>
<feature type="compositionally biased region" description="Low complexity" evidence="1">
    <location>
        <begin position="189"/>
        <end position="200"/>
    </location>
</feature>
<feature type="region of interest" description="Disordered" evidence="1">
    <location>
        <begin position="177"/>
        <end position="200"/>
    </location>
</feature>
<dbReference type="PANTHER" id="PTHR47843">
    <property type="entry name" value="BTB DOMAIN-CONTAINING PROTEIN-RELATED"/>
    <property type="match status" value="1"/>
</dbReference>
<dbReference type="Gene3D" id="3.30.710.10">
    <property type="entry name" value="Potassium Channel Kv1.1, Chain A"/>
    <property type="match status" value="2"/>
</dbReference>
<reference evidence="3 4" key="1">
    <citation type="submission" date="2017-03" db="EMBL/GenBank/DDBJ databases">
        <title>Genomes of endolithic fungi from Antarctica.</title>
        <authorList>
            <person name="Coleine C."/>
            <person name="Masonjones S."/>
            <person name="Stajich J.E."/>
        </authorList>
    </citation>
    <scope>NUCLEOTIDE SEQUENCE [LARGE SCALE GENOMIC DNA]</scope>
    <source>
        <strain evidence="3 4">CCFEE 5184</strain>
    </source>
</reference>
<keyword evidence="4" id="KW-1185">Reference proteome</keyword>
<dbReference type="OrthoDB" id="6359816at2759"/>
<dbReference type="Pfam" id="PF00651">
    <property type="entry name" value="BTB"/>
    <property type="match status" value="2"/>
</dbReference>